<dbReference type="RefSeq" id="WP_119049419.1">
    <property type="nucleotide sequence ID" value="NZ_CP032157.1"/>
</dbReference>
<dbReference type="OrthoDB" id="606708at2"/>
<protein>
    <submittedName>
        <fullName evidence="1">Uncharacterized protein</fullName>
    </submittedName>
</protein>
<dbReference type="AlphaFoldDB" id="A0A3B7MSU1"/>
<dbReference type="EMBL" id="CP032157">
    <property type="protein sequence ID" value="AXY73581.1"/>
    <property type="molecule type" value="Genomic_DNA"/>
</dbReference>
<evidence type="ECO:0000313" key="2">
    <source>
        <dbReference type="Proteomes" id="UP000263900"/>
    </source>
</evidence>
<dbReference type="KEGG" id="pseg:D3H65_06120"/>
<dbReference type="Proteomes" id="UP000263900">
    <property type="component" value="Chromosome"/>
</dbReference>
<organism evidence="1 2">
    <name type="scientific">Paraflavitalea soli</name>
    <dbReference type="NCBI Taxonomy" id="2315862"/>
    <lineage>
        <taxon>Bacteria</taxon>
        <taxon>Pseudomonadati</taxon>
        <taxon>Bacteroidota</taxon>
        <taxon>Chitinophagia</taxon>
        <taxon>Chitinophagales</taxon>
        <taxon>Chitinophagaceae</taxon>
        <taxon>Paraflavitalea</taxon>
    </lineage>
</organism>
<keyword evidence="2" id="KW-1185">Reference proteome</keyword>
<dbReference type="PROSITE" id="PS51257">
    <property type="entry name" value="PROKAR_LIPOPROTEIN"/>
    <property type="match status" value="1"/>
</dbReference>
<proteinExistence type="predicted"/>
<name>A0A3B7MSU1_9BACT</name>
<sequence>MKKILSLQGVSLWVILFLCFVLYGCEGCGGPKPPVNQVTEVLPSDTLMQAFSQSPPVVQDIFIKKLEKPDKDGNTVLLIASFAKEETRLRGINTLPLNIDEKTQFKLTDQGINGDEIANDGQFSVPLKVSDEELATVINNNKEVLAKQNNLITSFAGRVREVKREFEPITLDSFRLHLKLPIKVFFFTMVTKASMPAIRDKSLMIRDVSVVEDLTRTYDPCRTGNKGNPNGVWSFKTLVANMANQPVTTVTVEQFLIDWVDNFLFSAHTLSSTDASTNRSISKARLIRAWIKNSGLPNPAGTGVPAGWQTMALKAEEFPVRLLAIVNRLDLRGNSGYGGFRNPGEGRFVFAFSDSRTDCGSSNNDLGTMTFIMEYGIPIKNCEALKAYGQQWWDLQSEAFGPNFNTKLQAITDVFTAINADPSKANRSALNHFRTNDFLPATFTPTHPWDIRDFEIDGTTHKLNIIHPSHEPMVGSNGFLVGFNAGKLAAMAAFANTVPFTPANLNPNYTIPDPVKGIHAPIVVSAPDNTPPNSYHWRGNAANPIDPFKRREFSFGTCSGCHKGETRNLFTHIRPRNIGSAAGLSGFMTGMGADDNPSAADDDNDPIGDFFVNDPGPSPLPQKGFNEAFFRGSSLENLVFHSPCLRLPNFPNQLLALNEVLRRRPLNMPH</sequence>
<gene>
    <name evidence="1" type="ORF">D3H65_06120</name>
</gene>
<evidence type="ECO:0000313" key="1">
    <source>
        <dbReference type="EMBL" id="AXY73581.1"/>
    </source>
</evidence>
<reference evidence="1 2" key="1">
    <citation type="submission" date="2018-09" db="EMBL/GenBank/DDBJ databases">
        <title>Genome sequencing of strain 6GH32-13.</title>
        <authorList>
            <person name="Weon H.-Y."/>
            <person name="Heo J."/>
            <person name="Kwon S.-W."/>
        </authorList>
    </citation>
    <scope>NUCLEOTIDE SEQUENCE [LARGE SCALE GENOMIC DNA]</scope>
    <source>
        <strain evidence="1 2">5GH32-13</strain>
    </source>
</reference>
<accession>A0A3B7MSU1</accession>